<keyword evidence="3" id="KW-1185">Reference proteome</keyword>
<proteinExistence type="predicted"/>
<feature type="region of interest" description="Disordered" evidence="1">
    <location>
        <begin position="24"/>
        <end position="43"/>
    </location>
</feature>
<gene>
    <name evidence="2" type="ORF">KC19_9G183700</name>
</gene>
<comment type="caution">
    <text evidence="2">The sequence shown here is derived from an EMBL/GenBank/DDBJ whole genome shotgun (WGS) entry which is preliminary data.</text>
</comment>
<reference evidence="2" key="1">
    <citation type="submission" date="2020-06" db="EMBL/GenBank/DDBJ databases">
        <title>WGS assembly of Ceratodon purpureus strain R40.</title>
        <authorList>
            <person name="Carey S.B."/>
            <person name="Jenkins J."/>
            <person name="Shu S."/>
            <person name="Lovell J.T."/>
            <person name="Sreedasyam A."/>
            <person name="Maumus F."/>
            <person name="Tiley G.P."/>
            <person name="Fernandez-Pozo N."/>
            <person name="Barry K."/>
            <person name="Chen C."/>
            <person name="Wang M."/>
            <person name="Lipzen A."/>
            <person name="Daum C."/>
            <person name="Saski C.A."/>
            <person name="Payton A.C."/>
            <person name="Mcbreen J.C."/>
            <person name="Conrad R.E."/>
            <person name="Kollar L.M."/>
            <person name="Olsson S."/>
            <person name="Huttunen S."/>
            <person name="Landis J.B."/>
            <person name="Wickett N.J."/>
            <person name="Johnson M.G."/>
            <person name="Rensing S.A."/>
            <person name="Grimwood J."/>
            <person name="Schmutz J."/>
            <person name="Mcdaniel S.F."/>
        </authorList>
    </citation>
    <scope>NUCLEOTIDE SEQUENCE</scope>
    <source>
        <strain evidence="2">R40</strain>
    </source>
</reference>
<dbReference type="Proteomes" id="UP000822688">
    <property type="component" value="Chromosome 9"/>
</dbReference>
<protein>
    <submittedName>
        <fullName evidence="2">Uncharacterized protein</fullName>
    </submittedName>
</protein>
<evidence type="ECO:0000256" key="1">
    <source>
        <dbReference type="SAM" id="MobiDB-lite"/>
    </source>
</evidence>
<evidence type="ECO:0000313" key="2">
    <source>
        <dbReference type="EMBL" id="KAG0562928.1"/>
    </source>
</evidence>
<organism evidence="2 3">
    <name type="scientific">Ceratodon purpureus</name>
    <name type="common">Fire moss</name>
    <name type="synonym">Dicranum purpureum</name>
    <dbReference type="NCBI Taxonomy" id="3225"/>
    <lineage>
        <taxon>Eukaryota</taxon>
        <taxon>Viridiplantae</taxon>
        <taxon>Streptophyta</taxon>
        <taxon>Embryophyta</taxon>
        <taxon>Bryophyta</taxon>
        <taxon>Bryophytina</taxon>
        <taxon>Bryopsida</taxon>
        <taxon>Dicranidae</taxon>
        <taxon>Pseudoditrichales</taxon>
        <taxon>Ditrichaceae</taxon>
        <taxon>Ceratodon</taxon>
    </lineage>
</organism>
<sequence>MMLEFEVSEVMVCELGIGKKRTGSSWGPLKIGPETENKQNETQNKQLGFIGWEPAHPAERLPSGRKAGAMVEVVCGGRHHPGHASRIYSFATSSPELQHSAHDLPDEDDALGLNL</sequence>
<accession>A0A8T0GYW3</accession>
<name>A0A8T0GYW3_CERPU</name>
<dbReference type="AlphaFoldDB" id="A0A8T0GYW3"/>
<evidence type="ECO:0000313" key="3">
    <source>
        <dbReference type="Proteomes" id="UP000822688"/>
    </source>
</evidence>
<dbReference type="EMBL" id="CM026430">
    <property type="protein sequence ID" value="KAG0562928.1"/>
    <property type="molecule type" value="Genomic_DNA"/>
</dbReference>
<feature type="compositionally biased region" description="Acidic residues" evidence="1">
    <location>
        <begin position="105"/>
        <end position="115"/>
    </location>
</feature>
<feature type="region of interest" description="Disordered" evidence="1">
    <location>
        <begin position="85"/>
        <end position="115"/>
    </location>
</feature>